<comment type="similarity">
    <text evidence="2 8">Belongs to the peptidase A24 family.</text>
</comment>
<proteinExistence type="inferred from homology"/>
<organism evidence="13">
    <name type="scientific">Escherichia coli O119:H6</name>
    <dbReference type="NCBI Taxonomy" id="397448"/>
    <lineage>
        <taxon>Bacteria</taxon>
        <taxon>Pseudomonadati</taxon>
        <taxon>Pseudomonadota</taxon>
        <taxon>Gammaproteobacteria</taxon>
        <taxon>Enterobacterales</taxon>
        <taxon>Enterobacteriaceae</taxon>
        <taxon>Escherichia</taxon>
    </lineage>
</organism>
<dbReference type="PANTHER" id="PTHR30487">
    <property type="entry name" value="TYPE 4 PREPILIN-LIKE PROTEINS LEADER PEPTIDE-PROCESSING ENZYME"/>
    <property type="match status" value="1"/>
</dbReference>
<evidence type="ECO:0000256" key="5">
    <source>
        <dbReference type="ARBA" id="ARBA00022692"/>
    </source>
</evidence>
<keyword evidence="5 9" id="KW-0812">Transmembrane</keyword>
<keyword evidence="3" id="KW-1003">Cell membrane</keyword>
<protein>
    <recommendedName>
        <fullName evidence="9">Prepilin leader peptidase/N-methyltransferase</fullName>
        <ecNumber evidence="9">2.1.1.-</ecNumber>
        <ecNumber evidence="9">3.4.23.43</ecNumber>
    </recommendedName>
</protein>
<geneLocation type="plasmid" evidence="13">
    <name>pEC404/03-1</name>
</geneLocation>
<comment type="catalytic activity">
    <reaction evidence="9">
        <text>Typically cleaves a -Gly-|-Phe- bond to release an N-terminal, basic peptide of 5-8 residues from type IV prepilin, and then N-methylates the new N-terminal amino group, the methyl donor being S-adenosyl-L-methionine.</text>
        <dbReference type="EC" id="3.4.23.43"/>
    </reaction>
</comment>
<feature type="transmembrane region" description="Helical" evidence="10">
    <location>
        <begin position="87"/>
        <end position="105"/>
    </location>
</feature>
<evidence type="ECO:0000256" key="4">
    <source>
        <dbReference type="ARBA" id="ARBA00022519"/>
    </source>
</evidence>
<feature type="domain" description="Prepilin peptidase A24 N-terminal" evidence="12">
    <location>
        <begin position="13"/>
        <end position="103"/>
    </location>
</feature>
<dbReference type="EC" id="3.4.23.43" evidence="9"/>
<dbReference type="GO" id="GO:0005886">
    <property type="term" value="C:plasma membrane"/>
    <property type="evidence" value="ECO:0007669"/>
    <property type="project" value="UniProtKB-SubCell"/>
</dbReference>
<dbReference type="InterPro" id="IPR010627">
    <property type="entry name" value="Prepilin_pept_A24_N"/>
</dbReference>
<dbReference type="GO" id="GO:0004190">
    <property type="term" value="F:aspartic-type endopeptidase activity"/>
    <property type="evidence" value="ECO:0007669"/>
    <property type="project" value="UniProtKB-EC"/>
</dbReference>
<keyword evidence="9" id="KW-0808">Transferase</keyword>
<evidence type="ECO:0000256" key="7">
    <source>
        <dbReference type="ARBA" id="ARBA00023136"/>
    </source>
</evidence>
<feature type="transmembrane region" description="Helical" evidence="10">
    <location>
        <begin position="230"/>
        <end position="248"/>
    </location>
</feature>
<accession>A0A140JY38</accession>
<evidence type="ECO:0000256" key="6">
    <source>
        <dbReference type="ARBA" id="ARBA00022989"/>
    </source>
</evidence>
<evidence type="ECO:0000256" key="1">
    <source>
        <dbReference type="ARBA" id="ARBA00004429"/>
    </source>
</evidence>
<dbReference type="RefSeq" id="WP_024235019.1">
    <property type="nucleotide sequence ID" value="NZ_AP014804.1"/>
</dbReference>
<dbReference type="PRINTS" id="PR00864">
    <property type="entry name" value="PREPILNPTASE"/>
</dbReference>
<dbReference type="EC" id="2.1.1.-" evidence="9"/>
<keyword evidence="6 10" id="KW-1133">Transmembrane helix</keyword>
<evidence type="ECO:0000256" key="3">
    <source>
        <dbReference type="ARBA" id="ARBA00022475"/>
    </source>
</evidence>
<dbReference type="PANTHER" id="PTHR30487:SF0">
    <property type="entry name" value="PREPILIN LEADER PEPTIDASE_N-METHYLTRANSFERASE-RELATED"/>
    <property type="match status" value="1"/>
</dbReference>
<gene>
    <name evidence="13" type="primary">bfpP</name>
    <name evidence="13" type="ORF">EPECO119H6_pEC404/03-1-011</name>
</gene>
<feature type="transmembrane region" description="Helical" evidence="10">
    <location>
        <begin position="160"/>
        <end position="179"/>
    </location>
</feature>
<keyword evidence="9" id="KW-0489">Methyltransferase</keyword>
<reference evidence="13" key="1">
    <citation type="journal article" date="2016" name="Int. J. Med. Microbiol.">
        <title>Genetic relatedness and virulence properties of enteropathogenic Escherichia coli strains of serotype O119:H6 expressing localized adherence or localized and aggregative adherence-like patterns on HeLa cells.</title>
        <authorList>
            <person name="Garcia B.G."/>
            <person name="Ooka T."/>
            <person name="Gotoh Y."/>
            <person name="Vieira M.A.M."/>
            <person name="Yamamoto D."/>
            <person name="Ogura Y."/>
            <person name="Girao D.M."/>
            <person name="Sampaio S.C.F."/>
            <person name="Bonfim Melo A."/>
            <person name="Irino K."/>
            <person name="Hayashi T."/>
            <person name="Gomes T.A.T."/>
        </authorList>
    </citation>
    <scope>NUCLEOTIDE SEQUENCE</scope>
    <source>
        <strain evidence="13">EC404/03</strain>
        <plasmid evidence="13">pEC404/03-1</plasmid>
    </source>
</reference>
<dbReference type="Gene3D" id="1.20.120.1220">
    <property type="match status" value="1"/>
</dbReference>
<keyword evidence="7 10" id="KW-0472">Membrane</keyword>
<feature type="domain" description="Prepilin type IV endopeptidase peptidase" evidence="11">
    <location>
        <begin position="117"/>
        <end position="222"/>
    </location>
</feature>
<dbReference type="InterPro" id="IPR000045">
    <property type="entry name" value="Prepilin_IV_endopep_pep"/>
</dbReference>
<dbReference type="GO" id="GO:0032259">
    <property type="term" value="P:methylation"/>
    <property type="evidence" value="ECO:0007669"/>
    <property type="project" value="UniProtKB-KW"/>
</dbReference>
<dbReference type="InterPro" id="IPR014032">
    <property type="entry name" value="Peptidase_A24A_bac"/>
</dbReference>
<feature type="transmembrane region" description="Helical" evidence="10">
    <location>
        <begin position="6"/>
        <end position="25"/>
    </location>
</feature>
<evidence type="ECO:0000256" key="2">
    <source>
        <dbReference type="ARBA" id="ARBA00005801"/>
    </source>
</evidence>
<feature type="transmembrane region" description="Helical" evidence="10">
    <location>
        <begin position="134"/>
        <end position="153"/>
    </location>
</feature>
<evidence type="ECO:0000256" key="9">
    <source>
        <dbReference type="RuleBase" id="RU003794"/>
    </source>
</evidence>
<dbReference type="GO" id="GO:0008168">
    <property type="term" value="F:methyltransferase activity"/>
    <property type="evidence" value="ECO:0007669"/>
    <property type="project" value="UniProtKB-KW"/>
</dbReference>
<name>A0A140JY38_ECOLX</name>
<keyword evidence="9" id="KW-0511">Multifunctional enzyme</keyword>
<keyword evidence="13" id="KW-0614">Plasmid</keyword>
<dbReference type="Pfam" id="PF01478">
    <property type="entry name" value="Peptidase_A24"/>
    <property type="match status" value="1"/>
</dbReference>
<dbReference type="Pfam" id="PF06750">
    <property type="entry name" value="A24_N_bact"/>
    <property type="match status" value="1"/>
</dbReference>
<sequence length="249" mass="27914">MQESIFLLLVFIYAATITSFIWLAVERLPHQLKWVDNPVSDITIWSPGSKCNNCGKKIRWYYLIPVLGYFLCRGECGYCHAKVPVRYPLTEFICGVCCVIIFVFLGGRLYDAVIVSLLFLCLVFLALIDLRENWLPACVTYPLFWAGMITPGFASSDDKIFGAFAGFLIMYISMKLVSALRKEDVFAGGDIALATAAGAWLGIDKMPFFLILSSFIFILYSLPARLRGQVFVPMGPALSASFFICLVYH</sequence>
<feature type="transmembrane region" description="Helical" evidence="10">
    <location>
        <begin position="112"/>
        <end position="128"/>
    </location>
</feature>
<evidence type="ECO:0000256" key="10">
    <source>
        <dbReference type="SAM" id="Phobius"/>
    </source>
</evidence>
<evidence type="ECO:0000259" key="11">
    <source>
        <dbReference type="Pfam" id="PF01478"/>
    </source>
</evidence>
<evidence type="ECO:0000256" key="8">
    <source>
        <dbReference type="RuleBase" id="RU003793"/>
    </source>
</evidence>
<dbReference type="EMBL" id="AP014804">
    <property type="protein sequence ID" value="BAU62015.1"/>
    <property type="molecule type" value="Genomic_DNA"/>
</dbReference>
<evidence type="ECO:0000259" key="12">
    <source>
        <dbReference type="Pfam" id="PF06750"/>
    </source>
</evidence>
<evidence type="ECO:0000313" key="13">
    <source>
        <dbReference type="EMBL" id="BAU62015.1"/>
    </source>
</evidence>
<comment type="function">
    <text evidence="9">Plays an essential role in type IV pili and type II pseudopili formation by proteolytically removing the leader sequence from substrate proteins and subsequently monomethylating the alpha-amino group of the newly exposed N-terminal phenylalanine.</text>
</comment>
<comment type="subcellular location">
    <subcellularLocation>
        <location evidence="1">Cell inner membrane</location>
        <topology evidence="1">Multi-pass membrane protein</topology>
    </subcellularLocation>
    <subcellularLocation>
        <location evidence="9">Cell membrane</location>
        <topology evidence="9">Multi-pass membrane protein</topology>
    </subcellularLocation>
</comment>
<keyword evidence="9" id="KW-0378">Hydrolase</keyword>
<keyword evidence="9" id="KW-0645">Protease</keyword>
<dbReference type="GO" id="GO:0006465">
    <property type="term" value="P:signal peptide processing"/>
    <property type="evidence" value="ECO:0007669"/>
    <property type="project" value="TreeGrafter"/>
</dbReference>
<dbReference type="InterPro" id="IPR050882">
    <property type="entry name" value="Prepilin_peptidase/N-MTase"/>
</dbReference>
<feature type="transmembrane region" description="Helical" evidence="10">
    <location>
        <begin position="208"/>
        <end position="224"/>
    </location>
</feature>
<keyword evidence="4" id="KW-0997">Cell inner membrane</keyword>
<dbReference type="AlphaFoldDB" id="A0A140JY38"/>